<evidence type="ECO:0000256" key="3">
    <source>
        <dbReference type="ARBA" id="ARBA00022519"/>
    </source>
</evidence>
<evidence type="ECO:0000256" key="1">
    <source>
        <dbReference type="ARBA" id="ARBA00004429"/>
    </source>
</evidence>
<dbReference type="GO" id="GO:0005886">
    <property type="term" value="C:plasma membrane"/>
    <property type="evidence" value="ECO:0007669"/>
    <property type="project" value="UniProtKB-SubCell"/>
</dbReference>
<feature type="transmembrane region" description="Helical" evidence="8">
    <location>
        <begin position="69"/>
        <end position="88"/>
    </location>
</feature>
<evidence type="ECO:0000313" key="11">
    <source>
        <dbReference type="EMBL" id="OAD45808.1"/>
    </source>
</evidence>
<feature type="transmembrane region" description="Helical" evidence="8">
    <location>
        <begin position="113"/>
        <end position="133"/>
    </location>
</feature>
<feature type="transmembrane region" description="Helical" evidence="8">
    <location>
        <begin position="12"/>
        <end position="35"/>
    </location>
</feature>
<comment type="subcellular location">
    <subcellularLocation>
        <location evidence="1">Cell inner membrane</location>
        <topology evidence="1">Multi-pass membrane protein</topology>
    </subcellularLocation>
</comment>
<gene>
    <name evidence="11" type="ORF">LPB303_05840</name>
</gene>
<dbReference type="InterPro" id="IPR058130">
    <property type="entry name" value="PEA_transf_C"/>
</dbReference>
<keyword evidence="7 8" id="KW-0472">Membrane</keyword>
<reference evidence="11 12" key="1">
    <citation type="submission" date="2016-02" db="EMBL/GenBank/DDBJ databases">
        <title>Draft genome sequence of Polaribacter atrinae KACC17473.</title>
        <authorList>
            <person name="Shin S.-K."/>
            <person name="Yi H."/>
        </authorList>
    </citation>
    <scope>NUCLEOTIDE SEQUENCE [LARGE SCALE GENOMIC DNA]</scope>
    <source>
        <strain evidence="11 12">KACC 17473</strain>
    </source>
</reference>
<evidence type="ECO:0000256" key="5">
    <source>
        <dbReference type="ARBA" id="ARBA00022692"/>
    </source>
</evidence>
<protein>
    <recommendedName>
        <fullName evidence="13">Sulfatase N-terminal domain-containing protein</fullName>
    </recommendedName>
</protein>
<organism evidence="11 12">
    <name type="scientific">Polaribacter atrinae</name>
    <dbReference type="NCBI Taxonomy" id="1333662"/>
    <lineage>
        <taxon>Bacteria</taxon>
        <taxon>Pseudomonadati</taxon>
        <taxon>Bacteroidota</taxon>
        <taxon>Flavobacteriia</taxon>
        <taxon>Flavobacteriales</taxon>
        <taxon>Flavobacteriaceae</taxon>
    </lineage>
</organism>
<dbReference type="Gene3D" id="3.40.720.10">
    <property type="entry name" value="Alkaline Phosphatase, subunit A"/>
    <property type="match status" value="1"/>
</dbReference>
<dbReference type="GO" id="GO:0009244">
    <property type="term" value="P:lipopolysaccharide core region biosynthetic process"/>
    <property type="evidence" value="ECO:0007669"/>
    <property type="project" value="TreeGrafter"/>
</dbReference>
<evidence type="ECO:0000256" key="2">
    <source>
        <dbReference type="ARBA" id="ARBA00022475"/>
    </source>
</evidence>
<dbReference type="Pfam" id="PF08019">
    <property type="entry name" value="EptA_B_N"/>
    <property type="match status" value="1"/>
</dbReference>
<dbReference type="InterPro" id="IPR000917">
    <property type="entry name" value="Sulfatase_N"/>
</dbReference>
<keyword evidence="2" id="KW-1003">Cell membrane</keyword>
<feature type="transmembrane region" description="Helical" evidence="8">
    <location>
        <begin position="145"/>
        <end position="162"/>
    </location>
</feature>
<feature type="domain" description="Phosphoethanolamine transferase N-terminal" evidence="10">
    <location>
        <begin position="56"/>
        <end position="162"/>
    </location>
</feature>
<accession>A0A176TD14</accession>
<sequence length="501" mass="57872">MEKISAYKKEIKFHLITNLLIAIFITIACYVHTPLGNIKATLIYTLHFLLLQFSLFGFIYVFSLFKKVFIILFPILFMALSCLSFWVYTQDISIDIGMIQAILETNLDIAVDVFSWFFLVYLILAAIAVYLILKTFIKLEKNTIKSPLFVLSIVGIITFFMVENYRFGALKRRLPYSAVFSIKEYLSKTDLILKNVNNSITSTQDDLHIVFILGESVRADHLSLNGYTRKTTPLLAQQKNIISYKNIFTPLTYTAISVPQILTDKSIIDTTNTATSVYSVLNKADFKTEWIGNQSLEKSYKDIVDTNKKTRIIDQFHSVLSFKKEKDLEILNNVDLTESFKGNKITTLHMIGSHWYYNSRFDKNFEQYKPMVSSKYVGSSSKTALINSYDNTILYLDSFLNTIIEDLKKSRKKTILIYLSDHGEILGEDGKWFHAQKHKASENPAMLVWYSENFREKNQEKTQNLIENKDKSISTDFLFHTLLDLSNIKGFDYTKSLSIFE</sequence>
<comment type="caution">
    <text evidence="11">The sequence shown here is derived from an EMBL/GenBank/DDBJ whole genome shotgun (WGS) entry which is preliminary data.</text>
</comment>
<evidence type="ECO:0000313" key="12">
    <source>
        <dbReference type="Proteomes" id="UP000076923"/>
    </source>
</evidence>
<dbReference type="SUPFAM" id="SSF53649">
    <property type="entry name" value="Alkaline phosphatase-like"/>
    <property type="match status" value="1"/>
</dbReference>
<proteinExistence type="predicted"/>
<feature type="domain" description="Sulfatase N-terminal" evidence="9">
    <location>
        <begin position="208"/>
        <end position="487"/>
    </location>
</feature>
<evidence type="ECO:0000256" key="4">
    <source>
        <dbReference type="ARBA" id="ARBA00022679"/>
    </source>
</evidence>
<dbReference type="PANTHER" id="PTHR30443:SF2">
    <property type="entry name" value="PHOSPHOETHANOLAMINE TRANSFERASE EPTC"/>
    <property type="match status" value="1"/>
</dbReference>
<dbReference type="PANTHER" id="PTHR30443">
    <property type="entry name" value="INNER MEMBRANE PROTEIN"/>
    <property type="match status" value="1"/>
</dbReference>
<dbReference type="Pfam" id="PF00884">
    <property type="entry name" value="Sulfatase"/>
    <property type="match status" value="1"/>
</dbReference>
<dbReference type="PROSITE" id="PS51257">
    <property type="entry name" value="PROKAR_LIPOPROTEIN"/>
    <property type="match status" value="1"/>
</dbReference>
<dbReference type="EMBL" id="LVWE01000010">
    <property type="protein sequence ID" value="OAD45808.1"/>
    <property type="molecule type" value="Genomic_DNA"/>
</dbReference>
<dbReference type="RefSeq" id="WP_068448767.1">
    <property type="nucleotide sequence ID" value="NZ_CP150660.1"/>
</dbReference>
<evidence type="ECO:0000259" key="9">
    <source>
        <dbReference type="Pfam" id="PF00884"/>
    </source>
</evidence>
<evidence type="ECO:0008006" key="13">
    <source>
        <dbReference type="Google" id="ProtNLM"/>
    </source>
</evidence>
<keyword evidence="6 8" id="KW-1133">Transmembrane helix</keyword>
<evidence type="ECO:0000256" key="6">
    <source>
        <dbReference type="ARBA" id="ARBA00022989"/>
    </source>
</evidence>
<evidence type="ECO:0000256" key="7">
    <source>
        <dbReference type="ARBA" id="ARBA00023136"/>
    </source>
</evidence>
<dbReference type="OrthoDB" id="9786870at2"/>
<dbReference type="STRING" id="1333662.LPB303_05840"/>
<dbReference type="GO" id="GO:0016776">
    <property type="term" value="F:phosphotransferase activity, phosphate group as acceptor"/>
    <property type="evidence" value="ECO:0007669"/>
    <property type="project" value="TreeGrafter"/>
</dbReference>
<dbReference type="AlphaFoldDB" id="A0A176TD14"/>
<keyword evidence="4" id="KW-0808">Transferase</keyword>
<keyword evidence="3" id="KW-0997">Cell inner membrane</keyword>
<dbReference type="InterPro" id="IPR012549">
    <property type="entry name" value="EptA-like_N"/>
</dbReference>
<dbReference type="Proteomes" id="UP000076923">
    <property type="component" value="Unassembled WGS sequence"/>
</dbReference>
<feature type="transmembrane region" description="Helical" evidence="8">
    <location>
        <begin position="41"/>
        <end position="62"/>
    </location>
</feature>
<name>A0A176TD14_9FLAO</name>
<evidence type="ECO:0000259" key="10">
    <source>
        <dbReference type="Pfam" id="PF08019"/>
    </source>
</evidence>
<keyword evidence="5 8" id="KW-0812">Transmembrane</keyword>
<dbReference type="InterPro" id="IPR017850">
    <property type="entry name" value="Alkaline_phosphatase_core_sf"/>
</dbReference>
<keyword evidence="12" id="KW-1185">Reference proteome</keyword>
<dbReference type="InterPro" id="IPR040423">
    <property type="entry name" value="PEA_transferase"/>
</dbReference>
<dbReference type="CDD" id="cd16017">
    <property type="entry name" value="LptA"/>
    <property type="match status" value="1"/>
</dbReference>
<evidence type="ECO:0000256" key="8">
    <source>
        <dbReference type="SAM" id="Phobius"/>
    </source>
</evidence>